<dbReference type="PIRSF" id="PIRSF005227">
    <property type="entry name" value="Asp_dh_NAD_syn"/>
    <property type="match status" value="1"/>
</dbReference>
<dbReference type="InterPro" id="IPR005106">
    <property type="entry name" value="Asp/hSer_DH_NAD-bd"/>
</dbReference>
<reference evidence="9 10" key="1">
    <citation type="journal article" date="2013" name="Nature">
        <title>Anaerobic oxidation of methane coupled to nitrate reduction in a novel archaeal lineage.</title>
        <authorList>
            <person name="Haroon M.F."/>
            <person name="Hu S."/>
            <person name="Shi Y."/>
            <person name="Imelfort M."/>
            <person name="Keller J."/>
            <person name="Hugenholtz P."/>
            <person name="Yuan Z."/>
            <person name="Tyson G.W."/>
        </authorList>
    </citation>
    <scope>NUCLEOTIDE SEQUENCE [LARGE SCALE GENOMIC DNA]</scope>
    <source>
        <strain evidence="9 10">ANME-2d</strain>
    </source>
</reference>
<feature type="active site" evidence="6">
    <location>
        <position position="225"/>
    </location>
</feature>
<gene>
    <name evidence="6" type="primary">nadX</name>
    <name evidence="9" type="ORF">ANME2D_01033</name>
</gene>
<evidence type="ECO:0000313" key="9">
    <source>
        <dbReference type="EMBL" id="KCZ72604.1"/>
    </source>
</evidence>
<dbReference type="GO" id="GO:0033735">
    <property type="term" value="F:aspartate dehydrogenase [NAD(P)+] activity"/>
    <property type="evidence" value="ECO:0007669"/>
    <property type="project" value="UniProtKB-EC"/>
</dbReference>
<keyword evidence="10" id="KW-1185">Reference proteome</keyword>
<dbReference type="NCBIfam" id="NF009829">
    <property type="entry name" value="PRK13303.1-4"/>
    <property type="match status" value="1"/>
</dbReference>
<dbReference type="PANTHER" id="PTHR31873">
    <property type="entry name" value="L-ASPARTATE DEHYDROGENASE-RELATED"/>
    <property type="match status" value="1"/>
</dbReference>
<dbReference type="SUPFAM" id="SSF51735">
    <property type="entry name" value="NAD(P)-binding Rossmann-fold domains"/>
    <property type="match status" value="1"/>
</dbReference>
<dbReference type="Gene3D" id="3.30.360.10">
    <property type="entry name" value="Dihydrodipicolinate Reductase, domain 2"/>
    <property type="match status" value="1"/>
</dbReference>
<proteinExistence type="inferred from homology"/>
<dbReference type="NCBIfam" id="NF009828">
    <property type="entry name" value="PRK13303.1-3"/>
    <property type="match status" value="1"/>
</dbReference>
<dbReference type="HAMAP" id="MF_01265">
    <property type="entry name" value="NadX"/>
    <property type="match status" value="1"/>
</dbReference>
<evidence type="ECO:0000256" key="5">
    <source>
        <dbReference type="ARBA" id="ARBA00023027"/>
    </source>
</evidence>
<evidence type="ECO:0000256" key="6">
    <source>
        <dbReference type="HAMAP-Rule" id="MF_01265"/>
    </source>
</evidence>
<dbReference type="Gene3D" id="3.40.50.720">
    <property type="entry name" value="NAD(P)-binding Rossmann-like Domain"/>
    <property type="match status" value="1"/>
</dbReference>
<keyword evidence="5 6" id="KW-0520">NAD</keyword>
<keyword evidence="2 6" id="KW-0662">Pyridine nucleotide biosynthesis</keyword>
<evidence type="ECO:0000259" key="7">
    <source>
        <dbReference type="Pfam" id="PF01958"/>
    </source>
</evidence>
<dbReference type="Pfam" id="PF03447">
    <property type="entry name" value="NAD_binding_3"/>
    <property type="match status" value="1"/>
</dbReference>
<sequence length="274" mass="29007">MKQNMMKIGLIGCGAIGARICSAIDNKLVDAQLVAVYDRSAERCERLLGSLNNRPEILSPGELIFRADLVIECASTAAVREYGLSVLESGKDLMVLSAGAFADSGLLERFISAAAANRCKIYIPSGAIAGIDGLKSASIAHIDRVMITTTKNPEGLKGAPYIVKNNIDLESFHEKTLLFEGSADDAIAAFPANINVAVSLGIAGTGTKNTQVRVFVDPQATSNIHEISVEGDFGRFTCRVENVPSPDNPRTSFLAALSAIATLKKIAEPLQIGT</sequence>
<dbReference type="PATRIC" id="fig|1392998.3.peg.1200"/>
<dbReference type="UniPathway" id="UPA00253">
    <property type="reaction ID" value="UER00456"/>
</dbReference>
<dbReference type="InterPro" id="IPR020626">
    <property type="entry name" value="Asp_DH_prok"/>
</dbReference>
<dbReference type="AlphaFoldDB" id="A0A062VA53"/>
<dbReference type="GO" id="GO:0009435">
    <property type="term" value="P:NAD+ biosynthetic process"/>
    <property type="evidence" value="ECO:0007669"/>
    <property type="project" value="UniProtKB-UniRule"/>
</dbReference>
<dbReference type="EC" id="1.4.1.21" evidence="6"/>
<dbReference type="GO" id="GO:0050661">
    <property type="term" value="F:NADP binding"/>
    <property type="evidence" value="ECO:0007669"/>
    <property type="project" value="UniProtKB-UniRule"/>
</dbReference>
<feature type="domain" description="Aspartate/homoserine dehydrogenase NAD-binding" evidence="8">
    <location>
        <begin position="12"/>
        <end position="124"/>
    </location>
</feature>
<comment type="pathway">
    <text evidence="6">Cofactor biosynthesis; NAD(+) biosynthesis; iminoaspartate from L-aspartate (dehydrogenase route): step 1/1.</text>
</comment>
<dbReference type="InterPro" id="IPR036291">
    <property type="entry name" value="NAD(P)-bd_dom_sf"/>
</dbReference>
<feature type="domain" description="Aspartate dehydrogenase" evidence="7">
    <location>
        <begin position="173"/>
        <end position="260"/>
    </location>
</feature>
<dbReference type="EMBL" id="JMIY01000002">
    <property type="protein sequence ID" value="KCZ72604.1"/>
    <property type="molecule type" value="Genomic_DNA"/>
</dbReference>
<dbReference type="RefSeq" id="WP_320408805.1">
    <property type="nucleotide sequence ID" value="NZ_JMIY01000002.1"/>
</dbReference>
<dbReference type="SUPFAM" id="SSF55347">
    <property type="entry name" value="Glyceraldehyde-3-phosphate dehydrogenase-like, C-terminal domain"/>
    <property type="match status" value="1"/>
</dbReference>
<dbReference type="NCBIfam" id="NF009830">
    <property type="entry name" value="PRK13304.1"/>
    <property type="match status" value="1"/>
</dbReference>
<dbReference type="GO" id="GO:0051287">
    <property type="term" value="F:NAD binding"/>
    <property type="evidence" value="ECO:0007669"/>
    <property type="project" value="UniProtKB-UniRule"/>
</dbReference>
<comment type="miscellaneous">
    <text evidence="6">The iminoaspartate product is unstable in aqueous solution and can decompose to oxaloacetate and ammonia.</text>
</comment>
<dbReference type="InterPro" id="IPR011182">
    <property type="entry name" value="L-Asp_DH"/>
</dbReference>
<dbReference type="InterPro" id="IPR002811">
    <property type="entry name" value="Asp_DH"/>
</dbReference>
<comment type="catalytic activity">
    <reaction evidence="6">
        <text>L-aspartate + NADP(+) + H2O = oxaloacetate + NH4(+) + NADPH + H(+)</text>
        <dbReference type="Rhea" id="RHEA:11784"/>
        <dbReference type="ChEBI" id="CHEBI:15377"/>
        <dbReference type="ChEBI" id="CHEBI:15378"/>
        <dbReference type="ChEBI" id="CHEBI:16452"/>
        <dbReference type="ChEBI" id="CHEBI:28938"/>
        <dbReference type="ChEBI" id="CHEBI:29991"/>
        <dbReference type="ChEBI" id="CHEBI:57783"/>
        <dbReference type="ChEBI" id="CHEBI:58349"/>
        <dbReference type="EC" id="1.4.1.21"/>
    </reaction>
</comment>
<keyword evidence="4 6" id="KW-0560">Oxidoreductase</keyword>
<evidence type="ECO:0000256" key="1">
    <source>
        <dbReference type="ARBA" id="ARBA00008331"/>
    </source>
</evidence>
<dbReference type="PANTHER" id="PTHR31873:SF6">
    <property type="entry name" value="ASPARTATE DEHYDROGENASE DOMAIN-CONTAINING PROTEIN"/>
    <property type="match status" value="1"/>
</dbReference>
<feature type="binding site" evidence="6">
    <location>
        <position position="195"/>
    </location>
    <ligand>
        <name>NAD(+)</name>
        <dbReference type="ChEBI" id="CHEBI:57540"/>
    </ligand>
</feature>
<feature type="binding site" evidence="6">
    <location>
        <position position="127"/>
    </location>
    <ligand>
        <name>NAD(+)</name>
        <dbReference type="ChEBI" id="CHEBI:57540"/>
    </ligand>
</feature>
<evidence type="ECO:0000259" key="8">
    <source>
        <dbReference type="Pfam" id="PF03447"/>
    </source>
</evidence>
<protein>
    <recommendedName>
        <fullName evidence="6">L-aspartate dehydrogenase</fullName>
        <ecNumber evidence="6">1.4.1.21</ecNumber>
    </recommendedName>
</protein>
<dbReference type="NCBIfam" id="TIGR03855">
    <property type="entry name" value="NAD_NadX"/>
    <property type="match status" value="1"/>
</dbReference>
<comment type="catalytic activity">
    <reaction evidence="6">
        <text>L-aspartate + NAD(+) + H2O = oxaloacetate + NH4(+) + NADH + H(+)</text>
        <dbReference type="Rhea" id="RHEA:11788"/>
        <dbReference type="ChEBI" id="CHEBI:15377"/>
        <dbReference type="ChEBI" id="CHEBI:15378"/>
        <dbReference type="ChEBI" id="CHEBI:16452"/>
        <dbReference type="ChEBI" id="CHEBI:28938"/>
        <dbReference type="ChEBI" id="CHEBI:29991"/>
        <dbReference type="ChEBI" id="CHEBI:57540"/>
        <dbReference type="ChEBI" id="CHEBI:57945"/>
        <dbReference type="EC" id="1.4.1.21"/>
    </reaction>
</comment>
<dbReference type="Proteomes" id="UP000027153">
    <property type="component" value="Unassembled WGS sequence"/>
</dbReference>
<dbReference type="Pfam" id="PF01958">
    <property type="entry name" value="Asp_DH_C"/>
    <property type="match status" value="1"/>
</dbReference>
<dbReference type="GO" id="GO:0016639">
    <property type="term" value="F:oxidoreductase activity, acting on the CH-NH2 group of donors, NAD or NADP as acceptor"/>
    <property type="evidence" value="ECO:0007669"/>
    <property type="project" value="UniProtKB-UniRule"/>
</dbReference>
<evidence type="ECO:0000256" key="3">
    <source>
        <dbReference type="ARBA" id="ARBA00022857"/>
    </source>
</evidence>
<accession>A0A062VA53</accession>
<comment type="similarity">
    <text evidence="1 6">Belongs to the L-aspartate dehydrogenase family.</text>
</comment>
<organism evidence="9 10">
    <name type="scientific">Candidatus Methanoperedens nitratireducens</name>
    <dbReference type="NCBI Taxonomy" id="1392998"/>
    <lineage>
        <taxon>Archaea</taxon>
        <taxon>Methanobacteriati</taxon>
        <taxon>Methanobacteriota</taxon>
        <taxon>Stenosarchaea group</taxon>
        <taxon>Methanomicrobia</taxon>
        <taxon>Methanosarcinales</taxon>
        <taxon>ANME-2 cluster</taxon>
        <taxon>Candidatus Methanoperedentaceae</taxon>
        <taxon>Candidatus Methanoperedens</taxon>
    </lineage>
</organism>
<comment type="function">
    <text evidence="6">Specifically catalyzes the NAD or NADP-dependent dehydrogenation of L-aspartate to iminoaspartate.</text>
</comment>
<comment type="caution">
    <text evidence="9">The sequence shown here is derived from an EMBL/GenBank/DDBJ whole genome shotgun (WGS) entry which is preliminary data.</text>
</comment>
<evidence type="ECO:0000313" key="10">
    <source>
        <dbReference type="Proteomes" id="UP000027153"/>
    </source>
</evidence>
<name>A0A062VA53_9EURY</name>
<evidence type="ECO:0000256" key="4">
    <source>
        <dbReference type="ARBA" id="ARBA00023002"/>
    </source>
</evidence>
<dbReference type="InterPro" id="IPR022487">
    <property type="entry name" value="Asp_DH_arc"/>
</dbReference>
<evidence type="ECO:0000256" key="2">
    <source>
        <dbReference type="ARBA" id="ARBA00022642"/>
    </source>
</evidence>
<keyword evidence="3 6" id="KW-0521">NADP</keyword>